<reference evidence="1" key="1">
    <citation type="submission" date="2019-08" db="EMBL/GenBank/DDBJ databases">
        <authorList>
            <person name="Kucharzyk K."/>
            <person name="Murdoch R.W."/>
            <person name="Higgins S."/>
            <person name="Loffler F."/>
        </authorList>
    </citation>
    <scope>NUCLEOTIDE SEQUENCE</scope>
</reference>
<proteinExistence type="predicted"/>
<name>A0A644YUS4_9ZZZZ</name>
<dbReference type="AlphaFoldDB" id="A0A644YUS4"/>
<dbReference type="EMBL" id="VSSQ01006335">
    <property type="protein sequence ID" value="MPM32350.1"/>
    <property type="molecule type" value="Genomic_DNA"/>
</dbReference>
<comment type="caution">
    <text evidence="1">The sequence shown here is derived from an EMBL/GenBank/DDBJ whole genome shotgun (WGS) entry which is preliminary data.</text>
</comment>
<protein>
    <recommendedName>
        <fullName evidence="2">Type IX secretion system membrane protein PorP/SprF</fullName>
    </recommendedName>
</protein>
<evidence type="ECO:0008006" key="2">
    <source>
        <dbReference type="Google" id="ProtNLM"/>
    </source>
</evidence>
<dbReference type="InterPro" id="IPR019861">
    <property type="entry name" value="PorP/SprF_Bacteroidetes"/>
</dbReference>
<dbReference type="NCBIfam" id="TIGR03519">
    <property type="entry name" value="T9SS_PorP_fam"/>
    <property type="match status" value="1"/>
</dbReference>
<dbReference type="Pfam" id="PF11751">
    <property type="entry name" value="PorP_SprF"/>
    <property type="match status" value="1"/>
</dbReference>
<organism evidence="1">
    <name type="scientific">bioreactor metagenome</name>
    <dbReference type="NCBI Taxonomy" id="1076179"/>
    <lineage>
        <taxon>unclassified sequences</taxon>
        <taxon>metagenomes</taxon>
        <taxon>ecological metagenomes</taxon>
    </lineage>
</organism>
<accession>A0A644YUS4</accession>
<gene>
    <name evidence="1" type="ORF">SDC9_78912</name>
</gene>
<sequence>MKFILVVVFGFVILFQATAQDFPMSQAYSNPFWMCPALTGNSEAPRISSFYRSQWPDISGSYKTAMFGFDSGVKKVHGGLGLYGIYDNSGDGTLIEWSLNGIYSYHGKINDNLTLRSGAQFTYGRKILDWSQLIFPDQIDPRHGFVFDTSEPLPEGGLKKSYFDLGLSVAADWKKFTFGVSGFHLTGPDVGFVSESHIDRRYAAFAGYDLWLMKGEKPEGFHVSPLVYYTTSTFGYSMLTGTNVSWNWLYAGSYYRFGENNPDAVIFQAGARFWHFQAGYSYDMTVSKLTNASGGSHEVFLNYLFANKKDK</sequence>
<evidence type="ECO:0000313" key="1">
    <source>
        <dbReference type="EMBL" id="MPM32350.1"/>
    </source>
</evidence>